<protein>
    <submittedName>
        <fullName evidence="2">Uncharacterized protein</fullName>
    </submittedName>
</protein>
<dbReference type="Proteomes" id="UP000646579">
    <property type="component" value="Unassembled WGS sequence"/>
</dbReference>
<gene>
    <name evidence="2" type="ORF">GCM10007989_22910</name>
</gene>
<evidence type="ECO:0000256" key="1">
    <source>
        <dbReference type="SAM" id="MobiDB-lite"/>
    </source>
</evidence>
<dbReference type="RefSeq" id="WP_189425806.1">
    <property type="nucleotide sequence ID" value="NZ_BMZE01000002.1"/>
</dbReference>
<dbReference type="AlphaFoldDB" id="A0A918S673"/>
<comment type="caution">
    <text evidence="2">The sequence shown here is derived from an EMBL/GenBank/DDBJ whole genome shotgun (WGS) entry which is preliminary data.</text>
</comment>
<evidence type="ECO:0000313" key="2">
    <source>
        <dbReference type="EMBL" id="GHA26533.1"/>
    </source>
</evidence>
<feature type="region of interest" description="Disordered" evidence="1">
    <location>
        <begin position="120"/>
        <end position="154"/>
    </location>
</feature>
<feature type="compositionally biased region" description="Low complexity" evidence="1">
    <location>
        <begin position="60"/>
        <end position="71"/>
    </location>
</feature>
<reference evidence="2" key="2">
    <citation type="submission" date="2020-09" db="EMBL/GenBank/DDBJ databases">
        <authorList>
            <person name="Sun Q."/>
            <person name="Kim S."/>
        </authorList>
    </citation>
    <scope>NUCLEOTIDE SEQUENCE</scope>
    <source>
        <strain evidence="2">KCTC 32437</strain>
    </source>
</reference>
<feature type="compositionally biased region" description="Pro residues" evidence="1">
    <location>
        <begin position="72"/>
        <end position="91"/>
    </location>
</feature>
<feature type="compositionally biased region" description="Low complexity" evidence="1">
    <location>
        <begin position="133"/>
        <end position="143"/>
    </location>
</feature>
<accession>A0A918S673</accession>
<sequence>MSGENGKRLDDDLAGIDALIEAAAESEGAQPRPGAAQAEPEDERAPDLSEEVEETEAPDEFAAAFAAETFSAPPPPEPPPFRFPSEKPPATPAGDDVFEAAMAAVEAALTGDLEPFSQAAEHPAPSIAPPPASAGRPSGHAAAGPPPRRDAPSAEQILHGDGEFAKAVAQQKGGVQPDMIDGTLGRVEATLLFVESHPEHVYERSATSQVLREAAATIRLLREKRDQSWLQMERWFNQWRSSEAQSLDLQAQLKRLTGVNEQLTGLLLMTRSFCVKDRIFVEWRGNNAWVVRYEGYLLNRRGQWEADQEGEDLEPDYVSRTRYTLADAVTKARAVRLEGNG</sequence>
<dbReference type="EMBL" id="BMZE01000002">
    <property type="protein sequence ID" value="GHA26533.1"/>
    <property type="molecule type" value="Genomic_DNA"/>
</dbReference>
<evidence type="ECO:0000313" key="3">
    <source>
        <dbReference type="Proteomes" id="UP000646579"/>
    </source>
</evidence>
<name>A0A918S673_9HYPH</name>
<keyword evidence="3" id="KW-1185">Reference proteome</keyword>
<organism evidence="2 3">
    <name type="scientific">Devosia pacifica</name>
    <dbReference type="NCBI Taxonomy" id="1335967"/>
    <lineage>
        <taxon>Bacteria</taxon>
        <taxon>Pseudomonadati</taxon>
        <taxon>Pseudomonadota</taxon>
        <taxon>Alphaproteobacteria</taxon>
        <taxon>Hyphomicrobiales</taxon>
        <taxon>Devosiaceae</taxon>
        <taxon>Devosia</taxon>
    </lineage>
</organism>
<feature type="region of interest" description="Disordered" evidence="1">
    <location>
        <begin position="21"/>
        <end position="96"/>
    </location>
</feature>
<reference evidence="2" key="1">
    <citation type="journal article" date="2014" name="Int. J. Syst. Evol. Microbiol.">
        <title>Complete genome sequence of Corynebacterium casei LMG S-19264T (=DSM 44701T), isolated from a smear-ripened cheese.</title>
        <authorList>
            <consortium name="US DOE Joint Genome Institute (JGI-PGF)"/>
            <person name="Walter F."/>
            <person name="Albersmeier A."/>
            <person name="Kalinowski J."/>
            <person name="Ruckert C."/>
        </authorList>
    </citation>
    <scope>NUCLEOTIDE SEQUENCE</scope>
    <source>
        <strain evidence="2">KCTC 32437</strain>
    </source>
</reference>
<feature type="compositionally biased region" description="Acidic residues" evidence="1">
    <location>
        <begin position="39"/>
        <end position="59"/>
    </location>
</feature>
<proteinExistence type="predicted"/>